<dbReference type="Pfam" id="PF20168">
    <property type="entry name" value="PDS5"/>
    <property type="match status" value="1"/>
</dbReference>
<reference evidence="13" key="1">
    <citation type="journal article" date="2017" name="Plant J.">
        <title>The pomegranate (Punica granatum L.) genome and the genomics of punicalagin biosynthesis.</title>
        <authorList>
            <person name="Qin G."/>
            <person name="Xu C."/>
            <person name="Ming R."/>
            <person name="Tang H."/>
            <person name="Guyot R."/>
            <person name="Kramer E.M."/>
            <person name="Hu Y."/>
            <person name="Yi X."/>
            <person name="Qi Y."/>
            <person name="Xu X."/>
            <person name="Gao Z."/>
            <person name="Pan H."/>
            <person name="Jian J."/>
            <person name="Tian Y."/>
            <person name="Yue Z."/>
            <person name="Xu Y."/>
        </authorList>
    </citation>
    <scope>NUCLEOTIDE SEQUENCE [LARGE SCALE GENOMIC DNA]</scope>
    <source>
        <strain evidence="13">cv. Dabenzi</strain>
    </source>
</reference>
<feature type="compositionally biased region" description="Basic residues" evidence="11">
    <location>
        <begin position="1615"/>
        <end position="1624"/>
    </location>
</feature>
<evidence type="ECO:0000313" key="14">
    <source>
        <dbReference type="Proteomes" id="UP000515151"/>
    </source>
</evidence>
<dbReference type="GO" id="GO:0051301">
    <property type="term" value="P:cell division"/>
    <property type="evidence" value="ECO:0007669"/>
    <property type="project" value="UniProtKB-KW"/>
</dbReference>
<keyword evidence="7" id="KW-0234">DNA repair</keyword>
<evidence type="ECO:0000256" key="1">
    <source>
        <dbReference type="ARBA" id="ARBA00004123"/>
    </source>
</evidence>
<dbReference type="PANTHER" id="PTHR12663">
    <property type="entry name" value="ANDROGEN INDUCED INHIBITOR OF PROLIFERATION AS3 / PDS5-RELATED"/>
    <property type="match status" value="1"/>
</dbReference>
<dbReference type="GO" id="GO:0000785">
    <property type="term" value="C:chromatin"/>
    <property type="evidence" value="ECO:0007669"/>
    <property type="project" value="TreeGrafter"/>
</dbReference>
<dbReference type="FunFam" id="2.30.30.140:FF:000033">
    <property type="entry name" value="Binding protein"/>
    <property type="match status" value="1"/>
</dbReference>
<reference evidence="14" key="3">
    <citation type="journal article" date="2020" name="Plant Biotechnol. J.">
        <title>The pomegranate (Punica granatum L.) draft genome dissects genetic divergence between soft- and hard-seeded cultivars.</title>
        <authorList>
            <person name="Luo X."/>
            <person name="Li H."/>
            <person name="Wu Z."/>
            <person name="Yao W."/>
            <person name="Zhao P."/>
            <person name="Cao D."/>
            <person name="Yu H."/>
            <person name="Li K."/>
            <person name="Poudel K."/>
            <person name="Zhao D."/>
            <person name="Zhang F."/>
            <person name="Xia X."/>
            <person name="Chen L."/>
            <person name="Wang Q."/>
            <person name="Jing D."/>
            <person name="Cao S."/>
        </authorList>
    </citation>
    <scope>NUCLEOTIDE SEQUENCE [LARGE SCALE GENOMIC DNA]</scope>
</reference>
<feature type="region of interest" description="Disordered" evidence="11">
    <location>
        <begin position="1122"/>
        <end position="1171"/>
    </location>
</feature>
<keyword evidence="5" id="KW-0227">DNA damage</keyword>
<dbReference type="CDD" id="cd20404">
    <property type="entry name" value="Tudor_Agenet_AtEML-like"/>
    <property type="match status" value="1"/>
</dbReference>
<keyword evidence="4" id="KW-0677">Repeat</keyword>
<feature type="compositionally biased region" description="Basic residues" evidence="11">
    <location>
        <begin position="1146"/>
        <end position="1163"/>
    </location>
</feature>
<dbReference type="Proteomes" id="UP000515151">
    <property type="component" value="Chromosome 4"/>
</dbReference>
<evidence type="ECO:0000313" key="15">
    <source>
        <dbReference type="RefSeq" id="XP_031390187.1"/>
    </source>
</evidence>
<evidence type="ECO:0000256" key="5">
    <source>
        <dbReference type="ARBA" id="ARBA00022763"/>
    </source>
</evidence>
<evidence type="ECO:0000256" key="4">
    <source>
        <dbReference type="ARBA" id="ARBA00022737"/>
    </source>
</evidence>
<feature type="compositionally biased region" description="Polar residues" evidence="11">
    <location>
        <begin position="1191"/>
        <end position="1206"/>
    </location>
</feature>
<dbReference type="GO" id="GO:0009556">
    <property type="term" value="P:microsporogenesis"/>
    <property type="evidence" value="ECO:0007669"/>
    <property type="project" value="UniProtKB-ARBA"/>
</dbReference>
<protein>
    <submittedName>
        <fullName evidence="15">Sister chromatid cohesion protein PDS5 homolog A</fullName>
    </submittedName>
</protein>
<keyword evidence="9" id="KW-0131">Cell cycle</keyword>
<reference evidence="12" key="2">
    <citation type="submission" date="2017-06" db="EMBL/GenBank/DDBJ databases">
        <title>The pomegranate genome and the genomics of punicalagin biosynthesis.</title>
        <authorList>
            <person name="Xu C."/>
        </authorList>
    </citation>
    <scope>NUCLEOTIDE SEQUENCE [LARGE SCALE GENOMIC DNA]</scope>
    <source>
        <tissue evidence="12">Fresh leaf</tissue>
    </source>
</reference>
<feature type="compositionally biased region" description="Low complexity" evidence="11">
    <location>
        <begin position="1416"/>
        <end position="1425"/>
    </location>
</feature>
<evidence type="ECO:0000256" key="2">
    <source>
        <dbReference type="ARBA" id="ARBA00006254"/>
    </source>
</evidence>
<dbReference type="Gene3D" id="2.30.30.140">
    <property type="match status" value="1"/>
</dbReference>
<dbReference type="Proteomes" id="UP000197138">
    <property type="component" value="Unassembled WGS sequence"/>
</dbReference>
<dbReference type="GO" id="GO:0007064">
    <property type="term" value="P:mitotic sister chromatid cohesion"/>
    <property type="evidence" value="ECO:0007669"/>
    <property type="project" value="InterPro"/>
</dbReference>
<feature type="compositionally biased region" description="Basic and acidic residues" evidence="11">
    <location>
        <begin position="1682"/>
        <end position="1700"/>
    </location>
</feature>
<dbReference type="OrthoDB" id="200660at2759"/>
<feature type="region of interest" description="Disordered" evidence="11">
    <location>
        <begin position="1406"/>
        <end position="1781"/>
    </location>
</feature>
<evidence type="ECO:0000256" key="3">
    <source>
        <dbReference type="ARBA" id="ARBA00022618"/>
    </source>
</evidence>
<feature type="compositionally biased region" description="Basic residues" evidence="11">
    <location>
        <begin position="1666"/>
        <end position="1681"/>
    </location>
</feature>
<feature type="compositionally biased region" description="Basic residues" evidence="11">
    <location>
        <begin position="1768"/>
        <end position="1781"/>
    </location>
</feature>
<proteinExistence type="inferred from homology"/>
<dbReference type="PANTHER" id="PTHR12663:SF0">
    <property type="entry name" value="PRECOCIOUS DISSOCIATION OF SISTERS 5, ISOFORM A"/>
    <property type="match status" value="1"/>
</dbReference>
<feature type="compositionally biased region" description="Basic and acidic residues" evidence="11">
    <location>
        <begin position="1580"/>
        <end position="1593"/>
    </location>
</feature>
<keyword evidence="14" id="KW-1185">Reference proteome</keyword>
<feature type="compositionally biased region" description="Basic residues" evidence="11">
    <location>
        <begin position="1278"/>
        <end position="1289"/>
    </location>
</feature>
<keyword evidence="3" id="KW-0132">Cell division</keyword>
<keyword evidence="6" id="KW-0498">Mitosis</keyword>
<comment type="similarity">
    <text evidence="2">Belongs to the PDS5 family.</text>
</comment>
<feature type="compositionally biased region" description="Basic and acidic residues" evidence="11">
    <location>
        <begin position="1722"/>
        <end position="1736"/>
    </location>
</feature>
<keyword evidence="8" id="KW-0539">Nucleus</keyword>
<organism evidence="12 13">
    <name type="scientific">Punica granatum</name>
    <name type="common">Pomegranate</name>
    <dbReference type="NCBI Taxonomy" id="22663"/>
    <lineage>
        <taxon>Eukaryota</taxon>
        <taxon>Viridiplantae</taxon>
        <taxon>Streptophyta</taxon>
        <taxon>Embryophyta</taxon>
        <taxon>Tracheophyta</taxon>
        <taxon>Spermatophyta</taxon>
        <taxon>Magnoliopsida</taxon>
        <taxon>eudicotyledons</taxon>
        <taxon>Gunneridae</taxon>
        <taxon>Pentapetalae</taxon>
        <taxon>rosids</taxon>
        <taxon>malvids</taxon>
        <taxon>Myrtales</taxon>
        <taxon>Lythraceae</taxon>
        <taxon>Punica</taxon>
    </lineage>
</organism>
<dbReference type="GeneID" id="116202717"/>
<feature type="compositionally biased region" description="Basic and acidic residues" evidence="11">
    <location>
        <begin position="1538"/>
        <end position="1547"/>
    </location>
</feature>
<feature type="compositionally biased region" description="Basic and acidic residues" evidence="11">
    <location>
        <begin position="1130"/>
        <end position="1144"/>
    </location>
</feature>
<dbReference type="Gene3D" id="1.25.10.10">
    <property type="entry name" value="Leucine-rich Repeat Variant"/>
    <property type="match status" value="1"/>
</dbReference>
<reference evidence="15" key="4">
    <citation type="submission" date="2025-04" db="UniProtKB">
        <authorList>
            <consortium name="RefSeq"/>
        </authorList>
    </citation>
    <scope>IDENTIFICATION</scope>
    <source>
        <tissue evidence="15">Leaf</tissue>
    </source>
</reference>
<dbReference type="GO" id="GO:0006281">
    <property type="term" value="P:DNA repair"/>
    <property type="evidence" value="ECO:0007669"/>
    <property type="project" value="UniProtKB-KW"/>
</dbReference>
<dbReference type="InterPro" id="IPR011989">
    <property type="entry name" value="ARM-like"/>
</dbReference>
<evidence type="ECO:0000256" key="7">
    <source>
        <dbReference type="ARBA" id="ARBA00023204"/>
    </source>
</evidence>
<dbReference type="GO" id="GO:0035825">
    <property type="term" value="P:homologous recombination"/>
    <property type="evidence" value="ECO:0007669"/>
    <property type="project" value="UniProtKB-ARBA"/>
</dbReference>
<dbReference type="SUPFAM" id="SSF48371">
    <property type="entry name" value="ARM repeat"/>
    <property type="match status" value="1"/>
</dbReference>
<dbReference type="GO" id="GO:0005634">
    <property type="term" value="C:nucleus"/>
    <property type="evidence" value="ECO:0007669"/>
    <property type="project" value="UniProtKB-SubCell"/>
</dbReference>
<evidence type="ECO:0000256" key="6">
    <source>
        <dbReference type="ARBA" id="ARBA00022776"/>
    </source>
</evidence>
<dbReference type="CDD" id="cd19953">
    <property type="entry name" value="PDS5"/>
    <property type="match status" value="1"/>
</dbReference>
<sequence length="1781" mass="200033">MAQKLELQLKELGSKLESPPSTKDALAKLLKQALTCLAELDQSPLASILESMQPLLKAIVKPELLKHQDRDVKLLVATCLCEITRITAPEAPYDDDVLKDIFQLIVGTFSGLTDTSGPSFGRRVFILETLAKYRSCVVMLDLECDELVNKMFSTFFTVASDDHPDNVLTSMQTIMVVLLEESEEIHEDLLLIVLSKLGRNRKDVSMASRKLAMNVIESCAVKLEPVIKQFLVSSISGDSEPSNEHIDCHEVIYDLYKCAPQILSGIIPYITGELLTDQLDTRLKAVRLIGDLFSLPGSTISETFQPIFSEFLKRLTDRAVEIRLCVLDHVKNCLLSDPSRAEAPQIISALCDRLLDYDENVRKQVVGVICDVACQSLNSVPAETVKLISDRLRDKSALVKKYTMEKLADIFRVHLAQSDESVDAKFDWIPGRILRCFYDKDFRSETIESVLYSSLFPSEIPIKGRVKCWVRFFSGFDKVEIKALERILEQKQRLQQEMQRYISLRQTYQNGDAPETQKKVQFCFRVMSRFFTDPAKTEENFQILDQLKDSNVWKILASLLDPNTSYGQSSLCQDDLLKILGEKHRLYDFLSTLSIKCSYLLFNKEHVKEILQEASAQKSAGNTQHVSSCMDLLVILARYSPSLLIGFEEDLVSFLKDDSDIVKEGALHVLAKAGGIVREQLAALSSSVDLILERLCLEGSRRQAKYAVHALAAITKDDGLKSLSVLYKRLVDMLEEKTHLPAVLQSLGCIAQTAMPVFETRENDIKEFIKSKILSCNNKVDDSTKTGWDDRSEQCLLKIYGIKTLVKSYLPVKDAHLRPGIDTLVEILRNVLSFGEIAQDIESSIVDKAHMKLASAKAILRLSRYWDHEIPMDVFHLTLRTPEIGFPQAKKIFLSKIHQYIKDRLLDVKYACAFLFGIDGSKASEFEEERQYLAEILQIQYQAKARQQASQSDANSPITHPEYVLSYMVHALAHQSCPNIDECKEVTAYESLYWRLYLIISMLVHGDDDGKSENNDSREQETSSIICIFQTIRRSEDVTDAAKSKNSQAICDLGLSIVKRLTKAEVNLDAPPVSAALLPALYKLYESKEVDGSDAREPKTWLADESIWTHFDSLKLEISSKVPAENPGDTDLKENDKDGSELPLKKMMKRLKPHGTKSKKGKPVKSEKEKVENDIDVLKMVREINLDSLGLSSKFDSSNGQEQSPSKQRKGEEMHQNGNKSEATVASLVSIPKRRRSSSAQSPAKLRKNIAHGSEDKASLHKRLGSSPDSDILASGFSKKKSSLSKQRGKGSDEGQTEKSDEVGEVHDDDLKTDKREPTKSPLDSMKKRKRKVMGGLAKGTMMETESLEDLIGCKIKVWWPMDKKFYEGTIKSYDPSRNKHVVLYDDGDVEILNLEKERWELTDKGQKSAKKLKSLKTTSKRVSSGQKIKISGNLPGIGESFKMVKAKGTPKKQKPAQLGALETNSDEVEDKHRISDLSEVEPSTSTREDDLKLDDLEVEKGSNKRTDSKRKRKPTTSDEETGSPIQDNIGSDDEEDAPVKLPDRKGSNKRARSKPESKQVKGKKRNVGRKEASDEDGADSDHPVEDDRKSNEEENVLVSSAKKKGSNQRAGSSLKRKPVKGKKKNLDLEEATDEEEGPRARDILMQDAENSTQEDNTAGNLTYKRGSKRKASSKPKRKPVKDKLESARLAEASKEEARDNAQSPIEDDRRSDEEQNPPLGESDKEESNSEPEMTRSKPKIQGKTEEKSPEPSADEKIEIPDDEPLKLWKRRVGKSLKKVG</sequence>
<name>A0A218XF18_PUNGR</name>
<evidence type="ECO:0000256" key="10">
    <source>
        <dbReference type="ARBA" id="ARBA00058864"/>
    </source>
</evidence>
<accession>A0A218XF18</accession>
<comment type="subcellular location">
    <subcellularLocation>
        <location evidence="1">Nucleus</location>
    </subcellularLocation>
</comment>
<feature type="compositionally biased region" description="Basic and acidic residues" evidence="11">
    <location>
        <begin position="1290"/>
        <end position="1319"/>
    </location>
</feature>
<feature type="compositionally biased region" description="Basic residues" evidence="11">
    <location>
        <begin position="1445"/>
        <end position="1455"/>
    </location>
</feature>
<dbReference type="RefSeq" id="XP_031390187.1">
    <property type="nucleotide sequence ID" value="XM_031534327.1"/>
</dbReference>
<comment type="function">
    <text evidence="10">Cohesin cofactor dispensable during the meiotic division but playing an important role in DNA repair by homologous recombination (HR) probably by helping SMC5/SMC6 complex. Regulator of sister chromatid cohesion in mitosis which may stabilize cohesin complex association with chromatin. May couple sister chromatid cohesion during mitosis to DNA replication. Cohesion ensures that chromosome partitioning is accurate in both meiotic and mitotic cells and plays an important role in DNA repair.</text>
</comment>
<dbReference type="EMBL" id="MTKT01001932">
    <property type="protein sequence ID" value="OWM83326.1"/>
    <property type="molecule type" value="Genomic_DNA"/>
</dbReference>
<evidence type="ECO:0000256" key="11">
    <source>
        <dbReference type="SAM" id="MobiDB-lite"/>
    </source>
</evidence>
<dbReference type="SUPFAM" id="SSF63748">
    <property type="entry name" value="Tudor/PWWP/MBT"/>
    <property type="match status" value="1"/>
</dbReference>
<dbReference type="InterPro" id="IPR016024">
    <property type="entry name" value="ARM-type_fold"/>
</dbReference>
<feature type="compositionally biased region" description="Polar residues" evidence="11">
    <location>
        <begin position="1649"/>
        <end position="1661"/>
    </location>
</feature>
<evidence type="ECO:0000313" key="12">
    <source>
        <dbReference type="EMBL" id="OWM83326.1"/>
    </source>
</evidence>
<feature type="region of interest" description="Disordered" evidence="11">
    <location>
        <begin position="1191"/>
        <end position="1338"/>
    </location>
</feature>
<evidence type="ECO:0000256" key="8">
    <source>
        <dbReference type="ARBA" id="ARBA00023242"/>
    </source>
</evidence>
<feature type="compositionally biased region" description="Basic and acidic residues" evidence="11">
    <location>
        <begin position="1743"/>
        <end position="1767"/>
    </location>
</feature>
<evidence type="ECO:0000313" key="13">
    <source>
        <dbReference type="Proteomes" id="UP000197138"/>
    </source>
</evidence>
<evidence type="ECO:0000256" key="9">
    <source>
        <dbReference type="ARBA" id="ARBA00023306"/>
    </source>
</evidence>
<dbReference type="InterPro" id="IPR039776">
    <property type="entry name" value="Pds5"/>
</dbReference>
<gene>
    <name evidence="15" type="primary">LOC116202717</name>
    <name evidence="12" type="ORF">CDL15_Pgr012807</name>
</gene>
<feature type="compositionally biased region" description="Basic and acidic residues" evidence="11">
    <location>
        <begin position="1487"/>
        <end position="1507"/>
    </location>
</feature>